<dbReference type="OrthoDB" id="550558at2759"/>
<dbReference type="PANTHER" id="PTHR36492">
    <property type="match status" value="1"/>
</dbReference>
<dbReference type="InterPro" id="IPR029052">
    <property type="entry name" value="Metallo-depent_PP-like"/>
</dbReference>
<evidence type="ECO:0000256" key="1">
    <source>
        <dbReference type="SAM" id="MobiDB-lite"/>
    </source>
</evidence>
<dbReference type="InterPro" id="IPR004843">
    <property type="entry name" value="Calcineurin-like_PHP"/>
</dbReference>
<organism evidence="3 4">
    <name type="scientific">Microthyrium microscopicum</name>
    <dbReference type="NCBI Taxonomy" id="703497"/>
    <lineage>
        <taxon>Eukaryota</taxon>
        <taxon>Fungi</taxon>
        <taxon>Dikarya</taxon>
        <taxon>Ascomycota</taxon>
        <taxon>Pezizomycotina</taxon>
        <taxon>Dothideomycetes</taxon>
        <taxon>Dothideomycetes incertae sedis</taxon>
        <taxon>Microthyriales</taxon>
        <taxon>Microthyriaceae</taxon>
        <taxon>Microthyrium</taxon>
    </lineage>
</organism>
<dbReference type="Pfam" id="PF00149">
    <property type="entry name" value="Metallophos"/>
    <property type="match status" value="1"/>
</dbReference>
<dbReference type="Gene3D" id="3.60.21.10">
    <property type="match status" value="1"/>
</dbReference>
<proteinExistence type="predicted"/>
<dbReference type="PANTHER" id="PTHR36492:SF2">
    <property type="entry name" value="[ACYL-CARRIER-PROTEIN] PHOSPHODIESTERASE PPTH"/>
    <property type="match status" value="1"/>
</dbReference>
<sequence length="379" mass="43035">MDWAKNVVDPLNEQAELITRLALESTSINNTGARQVAETGDDPHSQTNETRTPKNLSPEKTSRSNSTSTVPTSNIGKLFAISDLHLSFGSNCKFWADLESHPDDGLILAGDIGETEDHLELAFSSATKHFNQVWWCPGNHELYSVPKSLTITASRNSALRGEAKYMDCVEIARRYQVLTPEDDFVIWNGDGGPLLITPIFTLYDYSFAPDEVPLGEAVSWAKELGIEATDEKLLHPDPYKSKAEWCSALVSKFDQKLDQAVRDNPDVPLVIVNHWPLRRDTVRLFQYPRFIIWCGTRKTEDWHARFNAKVVVTGHIHIRRTDWIAWGDSWTRFEEVSMGYPRQWKDAAERGLDINELLREISPGPSRTGFGETRFRRYG</sequence>
<feature type="region of interest" description="Disordered" evidence="1">
    <location>
        <begin position="34"/>
        <end position="70"/>
    </location>
</feature>
<dbReference type="SUPFAM" id="SSF56300">
    <property type="entry name" value="Metallo-dependent phosphatases"/>
    <property type="match status" value="1"/>
</dbReference>
<dbReference type="AlphaFoldDB" id="A0A6A6TZ30"/>
<reference evidence="3" key="1">
    <citation type="journal article" date="2020" name="Stud. Mycol.">
        <title>101 Dothideomycetes genomes: a test case for predicting lifestyles and emergence of pathogens.</title>
        <authorList>
            <person name="Haridas S."/>
            <person name="Albert R."/>
            <person name="Binder M."/>
            <person name="Bloem J."/>
            <person name="Labutti K."/>
            <person name="Salamov A."/>
            <person name="Andreopoulos B."/>
            <person name="Baker S."/>
            <person name="Barry K."/>
            <person name="Bills G."/>
            <person name="Bluhm B."/>
            <person name="Cannon C."/>
            <person name="Castanera R."/>
            <person name="Culley D."/>
            <person name="Daum C."/>
            <person name="Ezra D."/>
            <person name="Gonzalez J."/>
            <person name="Henrissat B."/>
            <person name="Kuo A."/>
            <person name="Liang C."/>
            <person name="Lipzen A."/>
            <person name="Lutzoni F."/>
            <person name="Magnuson J."/>
            <person name="Mondo S."/>
            <person name="Nolan M."/>
            <person name="Ohm R."/>
            <person name="Pangilinan J."/>
            <person name="Park H.-J."/>
            <person name="Ramirez L."/>
            <person name="Alfaro M."/>
            <person name="Sun H."/>
            <person name="Tritt A."/>
            <person name="Yoshinaga Y."/>
            <person name="Zwiers L.-H."/>
            <person name="Turgeon B."/>
            <person name="Goodwin S."/>
            <person name="Spatafora J."/>
            <person name="Crous P."/>
            <person name="Grigoriev I."/>
        </authorList>
    </citation>
    <scope>NUCLEOTIDE SEQUENCE</scope>
    <source>
        <strain evidence="3">CBS 115976</strain>
    </source>
</reference>
<evidence type="ECO:0000313" key="4">
    <source>
        <dbReference type="Proteomes" id="UP000799302"/>
    </source>
</evidence>
<protein>
    <recommendedName>
        <fullName evidence="2">Calcineurin-like phosphoesterase domain-containing protein</fullName>
    </recommendedName>
</protein>
<name>A0A6A6TZ30_9PEZI</name>
<keyword evidence="4" id="KW-1185">Reference proteome</keyword>
<evidence type="ECO:0000313" key="3">
    <source>
        <dbReference type="EMBL" id="KAF2664427.1"/>
    </source>
</evidence>
<gene>
    <name evidence="3" type="ORF">BT63DRAFT_459915</name>
</gene>
<feature type="compositionally biased region" description="Polar residues" evidence="1">
    <location>
        <begin position="45"/>
        <end position="70"/>
    </location>
</feature>
<feature type="domain" description="Calcineurin-like phosphoesterase" evidence="2">
    <location>
        <begin position="78"/>
        <end position="318"/>
    </location>
</feature>
<dbReference type="InterPro" id="IPR052963">
    <property type="entry name" value="Pantetheine_PDE"/>
</dbReference>
<evidence type="ECO:0000259" key="2">
    <source>
        <dbReference type="Pfam" id="PF00149"/>
    </source>
</evidence>
<dbReference type="EMBL" id="MU004242">
    <property type="protein sequence ID" value="KAF2664427.1"/>
    <property type="molecule type" value="Genomic_DNA"/>
</dbReference>
<accession>A0A6A6TZ30</accession>
<dbReference type="GO" id="GO:0016787">
    <property type="term" value="F:hydrolase activity"/>
    <property type="evidence" value="ECO:0007669"/>
    <property type="project" value="InterPro"/>
</dbReference>
<dbReference type="Proteomes" id="UP000799302">
    <property type="component" value="Unassembled WGS sequence"/>
</dbReference>